<keyword evidence="1" id="KW-0812">Transmembrane</keyword>
<reference evidence="2" key="2">
    <citation type="submission" date="2020-09" db="EMBL/GenBank/DDBJ databases">
        <authorList>
            <person name="Sun Q."/>
            <person name="Ohkuma M."/>
        </authorList>
    </citation>
    <scope>NUCLEOTIDE SEQUENCE</scope>
    <source>
        <strain evidence="2">JCM 4646</strain>
    </source>
</reference>
<keyword evidence="3" id="KW-1185">Reference proteome</keyword>
<reference evidence="2" key="1">
    <citation type="journal article" date="2014" name="Int. J. Syst. Evol. Microbiol.">
        <title>Complete genome sequence of Corynebacterium casei LMG S-19264T (=DSM 44701T), isolated from a smear-ripened cheese.</title>
        <authorList>
            <consortium name="US DOE Joint Genome Institute (JGI-PGF)"/>
            <person name="Walter F."/>
            <person name="Albersmeier A."/>
            <person name="Kalinowski J."/>
            <person name="Ruckert C."/>
        </authorList>
    </citation>
    <scope>NUCLEOTIDE SEQUENCE</scope>
    <source>
        <strain evidence="2">JCM 4646</strain>
    </source>
</reference>
<dbReference type="EMBL" id="BNBO01000028">
    <property type="protein sequence ID" value="GHH76217.1"/>
    <property type="molecule type" value="Genomic_DNA"/>
</dbReference>
<dbReference type="Pfam" id="PF13803">
    <property type="entry name" value="DUF4184"/>
    <property type="match status" value="1"/>
</dbReference>
<feature type="transmembrane region" description="Helical" evidence="1">
    <location>
        <begin position="204"/>
        <end position="222"/>
    </location>
</feature>
<gene>
    <name evidence="2" type="ORF">GCM10018781_47020</name>
</gene>
<dbReference type="GeneID" id="95355080"/>
<evidence type="ECO:0000256" key="1">
    <source>
        <dbReference type="SAM" id="Phobius"/>
    </source>
</evidence>
<feature type="transmembrane region" description="Helical" evidence="1">
    <location>
        <begin position="162"/>
        <end position="183"/>
    </location>
</feature>
<proteinExistence type="predicted"/>
<organism evidence="2 3">
    <name type="scientific">Kitasatospora indigofera</name>
    <dbReference type="NCBI Taxonomy" id="67307"/>
    <lineage>
        <taxon>Bacteria</taxon>
        <taxon>Bacillati</taxon>
        <taxon>Actinomycetota</taxon>
        <taxon>Actinomycetes</taxon>
        <taxon>Kitasatosporales</taxon>
        <taxon>Streptomycetaceae</taxon>
        <taxon>Kitasatospora</taxon>
    </lineage>
</organism>
<evidence type="ECO:0000313" key="3">
    <source>
        <dbReference type="Proteomes" id="UP000617734"/>
    </source>
</evidence>
<evidence type="ECO:0008006" key="4">
    <source>
        <dbReference type="Google" id="ProtNLM"/>
    </source>
</evidence>
<comment type="caution">
    <text evidence="2">The sequence shown here is derived from an EMBL/GenBank/DDBJ whole genome shotgun (WGS) entry which is preliminary data.</text>
</comment>
<feature type="transmembrane region" description="Helical" evidence="1">
    <location>
        <begin position="242"/>
        <end position="262"/>
    </location>
</feature>
<evidence type="ECO:0000313" key="2">
    <source>
        <dbReference type="EMBL" id="GHH76217.1"/>
    </source>
</evidence>
<feature type="transmembrane region" description="Helical" evidence="1">
    <location>
        <begin position="115"/>
        <end position="133"/>
    </location>
</feature>
<sequence>MPFTLSHPAAVLPLLGRAGGRGPLVASALVAGSTVPDLPYFADSVMPGAFGFGSVTHAWWGVPTVDVVLTALVVLVWHGLLRAPLVALLPPRAAAAAQALTAPVRPLRARARPGAVAWFAVSAAIGAGTHAGWDAFTHHDRAGVRLLPVLARPVAGVPLYQVVQYGSSALALGVLAHCLGRLLRSAGGTAAPARVRPAPWPPPVVLGLTAGAALLGAAHRVLRRWTLLPDSPLVQLVPTTAFGAATGAALALTGYAALAQAARLRARRPARD</sequence>
<protein>
    <recommendedName>
        <fullName evidence="4">DUF4184 domain-containing protein</fullName>
    </recommendedName>
</protein>
<name>A0A919G122_9ACTN</name>
<dbReference type="InterPro" id="IPR025238">
    <property type="entry name" value="DUF4184"/>
</dbReference>
<keyword evidence="1" id="KW-0472">Membrane</keyword>
<feature type="transmembrane region" description="Helical" evidence="1">
    <location>
        <begin position="56"/>
        <end position="77"/>
    </location>
</feature>
<dbReference type="AlphaFoldDB" id="A0A919G122"/>
<accession>A0A919G122</accession>
<dbReference type="Proteomes" id="UP000617734">
    <property type="component" value="Unassembled WGS sequence"/>
</dbReference>
<keyword evidence="1" id="KW-1133">Transmembrane helix</keyword>
<dbReference type="RefSeq" id="WP_190212871.1">
    <property type="nucleotide sequence ID" value="NZ_BNBO01000028.1"/>
</dbReference>